<feature type="compositionally biased region" description="Polar residues" evidence="1">
    <location>
        <begin position="18"/>
        <end position="36"/>
    </location>
</feature>
<dbReference type="Proteomes" id="UP000310477">
    <property type="component" value="Unassembled WGS sequence"/>
</dbReference>
<comment type="caution">
    <text evidence="2">The sequence shown here is derived from an EMBL/GenBank/DDBJ whole genome shotgun (WGS) entry which is preliminary data.</text>
</comment>
<evidence type="ECO:0000313" key="2">
    <source>
        <dbReference type="EMBL" id="TKC03187.1"/>
    </source>
</evidence>
<dbReference type="EMBL" id="SWBO01000001">
    <property type="protein sequence ID" value="TKC03187.1"/>
    <property type="molecule type" value="Genomic_DNA"/>
</dbReference>
<organism evidence="2 3">
    <name type="scientific">Pedobacter cryotolerans</name>
    <dbReference type="NCBI Taxonomy" id="2571270"/>
    <lineage>
        <taxon>Bacteria</taxon>
        <taxon>Pseudomonadati</taxon>
        <taxon>Bacteroidota</taxon>
        <taxon>Sphingobacteriia</taxon>
        <taxon>Sphingobacteriales</taxon>
        <taxon>Sphingobacteriaceae</taxon>
        <taxon>Pedobacter</taxon>
    </lineage>
</organism>
<evidence type="ECO:0000256" key="1">
    <source>
        <dbReference type="SAM" id="MobiDB-lite"/>
    </source>
</evidence>
<gene>
    <name evidence="2" type="ORF">FA045_01045</name>
</gene>
<feature type="region of interest" description="Disordered" evidence="1">
    <location>
        <begin position="18"/>
        <end position="80"/>
    </location>
</feature>
<reference evidence="2 3" key="1">
    <citation type="submission" date="2019-04" db="EMBL/GenBank/DDBJ databases">
        <title>Pedobacter sp. AR-2-6 sp. nov., isolated from Arctic soil.</title>
        <authorList>
            <person name="Dahal R.H."/>
            <person name="Kim D.-U."/>
        </authorList>
    </citation>
    <scope>NUCLEOTIDE SEQUENCE [LARGE SCALE GENOMIC DNA]</scope>
    <source>
        <strain evidence="2 3">AR-2-6</strain>
    </source>
</reference>
<evidence type="ECO:0000313" key="3">
    <source>
        <dbReference type="Proteomes" id="UP000310477"/>
    </source>
</evidence>
<proteinExistence type="predicted"/>
<dbReference type="RefSeq" id="WP_136873551.1">
    <property type="nucleotide sequence ID" value="NZ_SWBO01000001.1"/>
</dbReference>
<accession>A0A4U1CD53</accession>
<name>A0A4U1CD53_9SPHI</name>
<dbReference type="OrthoDB" id="773392at2"/>
<feature type="compositionally biased region" description="Gly residues" evidence="1">
    <location>
        <begin position="48"/>
        <end position="68"/>
    </location>
</feature>
<sequence length="80" mass="7789">MFLPYFIALFLGLVSPSETSNYQTNTEMVSTSNNDPGETIPGDDDGTGDTGGGTGGGSTGGGVGGGSTAGENGHVPPPNP</sequence>
<keyword evidence="3" id="KW-1185">Reference proteome</keyword>
<dbReference type="AlphaFoldDB" id="A0A4U1CD53"/>
<protein>
    <submittedName>
        <fullName evidence="2">Uncharacterized protein</fullName>
    </submittedName>
</protein>